<proteinExistence type="predicted"/>
<accession>A0A645IV84</accession>
<sequence>MLDFPFLGPSHNIRIVKIVMLLSVSVKAPDPQKHFQSNDCRQIVMGHPIIIPVKNTGITAFPQQDHCVGLGLEPFLHPGFQRLPRLCVMVIHKGYRFIWKGCNKRIFQQAAHIKSLPLAGGLMKLKVQRHIKE</sequence>
<dbReference type="AlphaFoldDB" id="A0A645IV84"/>
<organism evidence="1">
    <name type="scientific">bioreactor metagenome</name>
    <dbReference type="NCBI Taxonomy" id="1076179"/>
    <lineage>
        <taxon>unclassified sequences</taxon>
        <taxon>metagenomes</taxon>
        <taxon>ecological metagenomes</taxon>
    </lineage>
</organism>
<protein>
    <submittedName>
        <fullName evidence="1">Uncharacterized protein</fullName>
    </submittedName>
</protein>
<dbReference type="EMBL" id="VSSQ01123361">
    <property type="protein sequence ID" value="MPN54790.1"/>
    <property type="molecule type" value="Genomic_DNA"/>
</dbReference>
<comment type="caution">
    <text evidence="1">The sequence shown here is derived from an EMBL/GenBank/DDBJ whole genome shotgun (WGS) entry which is preliminary data.</text>
</comment>
<gene>
    <name evidence="1" type="ORF">SDC9_202467</name>
</gene>
<evidence type="ECO:0000313" key="1">
    <source>
        <dbReference type="EMBL" id="MPN54790.1"/>
    </source>
</evidence>
<reference evidence="1" key="1">
    <citation type="submission" date="2019-08" db="EMBL/GenBank/DDBJ databases">
        <authorList>
            <person name="Kucharzyk K."/>
            <person name="Murdoch R.W."/>
            <person name="Higgins S."/>
            <person name="Loffler F."/>
        </authorList>
    </citation>
    <scope>NUCLEOTIDE SEQUENCE</scope>
</reference>
<name>A0A645IV84_9ZZZZ</name>